<dbReference type="AlphaFoldDB" id="A0A0F9UP02"/>
<dbReference type="GO" id="GO:0008237">
    <property type="term" value="F:metallopeptidase activity"/>
    <property type="evidence" value="ECO:0007669"/>
    <property type="project" value="InterPro"/>
</dbReference>
<dbReference type="GO" id="GO:0008270">
    <property type="term" value="F:zinc ion binding"/>
    <property type="evidence" value="ECO:0007669"/>
    <property type="project" value="InterPro"/>
</dbReference>
<dbReference type="InterPro" id="IPR027268">
    <property type="entry name" value="Peptidase_M4/M1_CTD_sf"/>
</dbReference>
<dbReference type="SUPFAM" id="SSF55486">
    <property type="entry name" value="Metalloproteases ('zincins'), catalytic domain"/>
    <property type="match status" value="1"/>
</dbReference>
<dbReference type="Gene3D" id="1.10.390.10">
    <property type="entry name" value="Neutral Protease Domain 2"/>
    <property type="match status" value="1"/>
</dbReference>
<gene>
    <name evidence="2" type="ORF">LCGC14_0198120</name>
</gene>
<protein>
    <recommendedName>
        <fullName evidence="1">Peptidase M1 membrane alanine aminopeptidase domain-containing protein</fullName>
    </recommendedName>
</protein>
<evidence type="ECO:0000259" key="1">
    <source>
        <dbReference type="Pfam" id="PF01433"/>
    </source>
</evidence>
<dbReference type="InterPro" id="IPR014782">
    <property type="entry name" value="Peptidase_M1_dom"/>
</dbReference>
<reference evidence="2" key="1">
    <citation type="journal article" date="2015" name="Nature">
        <title>Complex archaea that bridge the gap between prokaryotes and eukaryotes.</title>
        <authorList>
            <person name="Spang A."/>
            <person name="Saw J.H."/>
            <person name="Jorgensen S.L."/>
            <person name="Zaremba-Niedzwiedzka K."/>
            <person name="Martijn J."/>
            <person name="Lind A.E."/>
            <person name="van Eijk R."/>
            <person name="Schleper C."/>
            <person name="Guy L."/>
            <person name="Ettema T.J."/>
        </authorList>
    </citation>
    <scope>NUCLEOTIDE SEQUENCE</scope>
</reference>
<organism evidence="2">
    <name type="scientific">marine sediment metagenome</name>
    <dbReference type="NCBI Taxonomy" id="412755"/>
    <lineage>
        <taxon>unclassified sequences</taxon>
        <taxon>metagenomes</taxon>
        <taxon>ecological metagenomes</taxon>
    </lineage>
</organism>
<proteinExistence type="predicted"/>
<dbReference type="EMBL" id="LAZR01000086">
    <property type="protein sequence ID" value="KKN93379.1"/>
    <property type="molecule type" value="Genomic_DNA"/>
</dbReference>
<feature type="domain" description="Peptidase M1 membrane alanine aminopeptidase" evidence="1">
    <location>
        <begin position="350"/>
        <end position="491"/>
    </location>
</feature>
<evidence type="ECO:0000313" key="2">
    <source>
        <dbReference type="EMBL" id="KKN93379.1"/>
    </source>
</evidence>
<comment type="caution">
    <text evidence="2">The sequence shown here is derived from an EMBL/GenBank/DDBJ whole genome shotgun (WGS) entry which is preliminary data.</text>
</comment>
<sequence length="949" mass="111221">MIHNFYSFFCTCILLLVANIASCYAQYETNLTVSLNEYTKELDIRQEFTYYNNSNYNLGVIYFNDWANAYSDKNTGLAKRFAQEFKKSLHLAKADERGKTTIISVVDDSYNGLEWSRTEGKDILKVTLGDVLPPNTSTKIFITYKVKLPPNKYTTYGYGNRGDYYLKDWYLTPAVYDGQWHLYSNKNLEDLYMNVTNTVINFKFPDSLYLASNFDIKTESTFPNGQFAKLKGNLQRGGEIILNTQKNFYTHRTPYMTFLTDIKAPRYSPIGQGLSINKVANFIHSNLGDYPHEKILVSELDYNKDPLYGLNQLPSFIRPYEEQFQFEMKFLKTAINSILRETMFLNPRKEQWLNSAIANYLMIAYIEENYPDQKLMGKLSKIWGFRSFELAKMDFNDQYAFLHNLTARKNLDQALQTSNDSLIKFNQKIANKYKAGLGLAYLADYIGKEHVDESIKRFFEYYKLNNVKVHDFESILKRSTNQDINWFFRDYVSTDRKIDFKIKKVKKGTDSLQVTIKNKEGTNVPISVFGLKKDSIVSEYWFSDIKFEETFTIPNNQEDRLVLNYDQKIPEFNQRDNWKSLKGFLSSNKKLKFTFFKDAENPYFNQVFYVPVLNFNVYDGWAPGMRLYNKTLLERPFVYDFAPSYSFREKAFVGYGKFNYRKYLSKSGLYVANYGIGASTSHFNENSRYTSITPSLSFGFRPADLLSNKREFLSFRYINILRDFDTSLENLANDPENPDYSVFNARYINRNNGILDYNSWFVDFQLAGNFSKLSFEYEYRKLFENNRQLNLRFFAGKFLSNKTQTDFFSFALDRPTDYLFDYGYLGRSEDSGIYSQQIIIAEGGFKSFLDQQYRFSNDWMATVNGSFNLWKWIELYGDAGLVKNKGLDGKFVYDSGVRLNLVTDYFELYLPVYSNNGWEVSQPNYGEKIRFIITVSPKTLTGLFTRKWF</sequence>
<dbReference type="Pfam" id="PF01433">
    <property type="entry name" value="Peptidase_M1"/>
    <property type="match status" value="1"/>
</dbReference>
<name>A0A0F9UP02_9ZZZZ</name>
<accession>A0A0F9UP02</accession>